<dbReference type="Proteomes" id="UP000012073">
    <property type="component" value="Unassembled WGS sequence"/>
</dbReference>
<evidence type="ECO:0000313" key="3">
    <source>
        <dbReference type="EMBL" id="CDF35870.1"/>
    </source>
</evidence>
<dbReference type="Pfam" id="PF06485">
    <property type="entry name" value="Tab2-like_N"/>
    <property type="match status" value="1"/>
</dbReference>
<dbReference type="RefSeq" id="XP_005715689.1">
    <property type="nucleotide sequence ID" value="XM_005715632.1"/>
</dbReference>
<dbReference type="Gramene" id="CDF35870">
    <property type="protein sequence ID" value="CDF35870"/>
    <property type="gene ID" value="CHC_T00004002001"/>
</dbReference>
<reference evidence="4" key="1">
    <citation type="journal article" date="2013" name="Proc. Natl. Acad. Sci. U.S.A.">
        <title>Genome structure and metabolic features in the red seaweed Chondrus crispus shed light on evolution of the Archaeplastida.</title>
        <authorList>
            <person name="Collen J."/>
            <person name="Porcel B."/>
            <person name="Carre W."/>
            <person name="Ball S.G."/>
            <person name="Chaparro C."/>
            <person name="Tonon T."/>
            <person name="Barbeyron T."/>
            <person name="Michel G."/>
            <person name="Noel B."/>
            <person name="Valentin K."/>
            <person name="Elias M."/>
            <person name="Artiguenave F."/>
            <person name="Arun A."/>
            <person name="Aury J.M."/>
            <person name="Barbosa-Neto J.F."/>
            <person name="Bothwell J.H."/>
            <person name="Bouget F.Y."/>
            <person name="Brillet L."/>
            <person name="Cabello-Hurtado F."/>
            <person name="Capella-Gutierrez S."/>
            <person name="Charrier B."/>
            <person name="Cladiere L."/>
            <person name="Cock J.M."/>
            <person name="Coelho S.M."/>
            <person name="Colleoni C."/>
            <person name="Czjzek M."/>
            <person name="Da Silva C."/>
            <person name="Delage L."/>
            <person name="Denoeud F."/>
            <person name="Deschamps P."/>
            <person name="Dittami S.M."/>
            <person name="Gabaldon T."/>
            <person name="Gachon C.M."/>
            <person name="Groisillier A."/>
            <person name="Herve C."/>
            <person name="Jabbari K."/>
            <person name="Katinka M."/>
            <person name="Kloareg B."/>
            <person name="Kowalczyk N."/>
            <person name="Labadie K."/>
            <person name="Leblanc C."/>
            <person name="Lopez P.J."/>
            <person name="McLachlan D.H."/>
            <person name="Meslet-Cladiere L."/>
            <person name="Moustafa A."/>
            <person name="Nehr Z."/>
            <person name="Nyvall Collen P."/>
            <person name="Panaud O."/>
            <person name="Partensky F."/>
            <person name="Poulain J."/>
            <person name="Rensing S.A."/>
            <person name="Rousvoal S."/>
            <person name="Samson G."/>
            <person name="Symeonidi A."/>
            <person name="Weissenbach J."/>
            <person name="Zambounis A."/>
            <person name="Wincker P."/>
            <person name="Boyen C."/>
        </authorList>
    </citation>
    <scope>NUCLEOTIDE SEQUENCE [LARGE SCALE GENOMIC DNA]</scope>
    <source>
        <strain evidence="4">cv. Stackhouse</strain>
    </source>
</reference>
<evidence type="ECO:0000259" key="1">
    <source>
        <dbReference type="Pfam" id="PF06485"/>
    </source>
</evidence>
<gene>
    <name evidence="3" type="ORF">CHC_T00004002001</name>
</gene>
<dbReference type="OrthoDB" id="3833at2759"/>
<dbReference type="EMBL" id="HG001750">
    <property type="protein sequence ID" value="CDF35870.1"/>
    <property type="molecule type" value="Genomic_DNA"/>
</dbReference>
<dbReference type="GeneID" id="17323402"/>
<evidence type="ECO:0000259" key="2">
    <source>
        <dbReference type="Pfam" id="PF20429"/>
    </source>
</evidence>
<dbReference type="GO" id="GO:0003723">
    <property type="term" value="F:RNA binding"/>
    <property type="evidence" value="ECO:0007669"/>
    <property type="project" value="InterPro"/>
</dbReference>
<feature type="domain" description="RNA-binding protein Tab2-like N-terminal" evidence="1">
    <location>
        <begin position="116"/>
        <end position="218"/>
    </location>
</feature>
<organism evidence="3 4">
    <name type="scientific">Chondrus crispus</name>
    <name type="common">Carrageen Irish moss</name>
    <name type="synonym">Polymorpha crispa</name>
    <dbReference type="NCBI Taxonomy" id="2769"/>
    <lineage>
        <taxon>Eukaryota</taxon>
        <taxon>Rhodophyta</taxon>
        <taxon>Florideophyceae</taxon>
        <taxon>Rhodymeniophycidae</taxon>
        <taxon>Gigartinales</taxon>
        <taxon>Gigartinaceae</taxon>
        <taxon>Chondrus</taxon>
    </lineage>
</organism>
<dbReference type="PANTHER" id="PTHR34556:SF2">
    <property type="entry name" value="PROTEIN TAB2 HOMOLOG, CHLOROPLASTIC"/>
    <property type="match status" value="1"/>
</dbReference>
<dbReference type="AlphaFoldDB" id="R7QEL3"/>
<proteinExistence type="predicted"/>
<evidence type="ECO:0000313" key="4">
    <source>
        <dbReference type="Proteomes" id="UP000012073"/>
    </source>
</evidence>
<dbReference type="OMA" id="FFRRQMN"/>
<dbReference type="PhylomeDB" id="R7QEL3"/>
<dbReference type="Pfam" id="PF20429">
    <property type="entry name" value="Tab2-like_C"/>
    <property type="match status" value="1"/>
</dbReference>
<dbReference type="InterPro" id="IPR046760">
    <property type="entry name" value="Tab2-like_N"/>
</dbReference>
<dbReference type="InterPro" id="IPR009472">
    <property type="entry name" value="Tab2-like"/>
</dbReference>
<feature type="domain" description="RNA-binding protein Tab2/Atab2 C-terminal" evidence="2">
    <location>
        <begin position="248"/>
        <end position="390"/>
    </location>
</feature>
<dbReference type="InterPro" id="IPR046761">
    <property type="entry name" value="Tab2-like_C"/>
</dbReference>
<protein>
    <submittedName>
        <fullName evidence="3">Uncharacterized protein</fullName>
    </submittedName>
</protein>
<dbReference type="KEGG" id="ccp:CHC_T00004002001"/>
<name>R7QEL3_CHOCR</name>
<sequence length="392" mass="44135">MERWSRSRLPLRAVINIIPFNPTPPHACLASLWPRSPLSPLSTQNLNNMKACDFAFVQPIVVPARPHRHHVHSSRPPHCLPKRPMCTRLPATPHMTASDRSTESLPIPFAPQTSDVWELDFYSRPVVGMDGKKLWELIITDTSAAFTHIEAIPNSMVNSRELRKRVQAVIDDAQNPPRVIRFFRTQMFNMINIALSEIDVQVAPSRKTYALFQLLKEREETVYVKMPGFQKSLTSQATVFSGIDLVVIQPLPDALRCESFSFGSFPLGQLEEFFDTANSKDFFGDCCLVDPSVPKDTLVPGLVVFSRRAYPLAAWISGTELAFIRATLERQEIAFECGLNTVYKFAQITDDIQDEARTFQAGKANTAGLHFLAVQTSSDAEEIDGMWLLRET</sequence>
<keyword evidence="4" id="KW-1185">Reference proteome</keyword>
<accession>R7QEL3</accession>
<dbReference type="STRING" id="2769.R7QEL3"/>
<dbReference type="PANTHER" id="PTHR34556">
    <property type="match status" value="1"/>
</dbReference>